<dbReference type="PANTHER" id="PTHR34128:SF2">
    <property type="entry name" value="CYTOCHROME C-TYPE BIOGENESIS PROTEIN CCME HOMOLOG, MITOCHONDRIAL"/>
    <property type="match status" value="1"/>
</dbReference>
<evidence type="ECO:0000256" key="10">
    <source>
        <dbReference type="PIRSR" id="PIRSR604329-50"/>
    </source>
</evidence>
<evidence type="ECO:0000256" key="8">
    <source>
        <dbReference type="ARBA" id="ARBA00023004"/>
    </source>
</evidence>
<organism evidence="12 13">
    <name type="scientific">Myxococcus stipitatus (strain DSM 14675 / JCM 12634 / Mx s8)</name>
    <dbReference type="NCBI Taxonomy" id="1278073"/>
    <lineage>
        <taxon>Bacteria</taxon>
        <taxon>Pseudomonadati</taxon>
        <taxon>Myxococcota</taxon>
        <taxon>Myxococcia</taxon>
        <taxon>Myxococcales</taxon>
        <taxon>Cystobacterineae</taxon>
        <taxon>Myxococcaceae</taxon>
        <taxon>Myxococcus</taxon>
    </lineage>
</organism>
<comment type="subcellular location">
    <subcellularLocation>
        <location evidence="1">Membrane</location>
    </subcellularLocation>
</comment>
<dbReference type="EMBL" id="CP004025">
    <property type="protein sequence ID" value="AGC45982.1"/>
    <property type="molecule type" value="Genomic_DNA"/>
</dbReference>
<feature type="binding site" description="axial binding residue" evidence="10">
    <location>
        <position position="133"/>
    </location>
    <ligand>
        <name>heme</name>
        <dbReference type="ChEBI" id="CHEBI:30413"/>
    </ligand>
    <ligandPart>
        <name>Fe</name>
        <dbReference type="ChEBI" id="CHEBI:18248"/>
    </ligandPart>
</feature>
<keyword evidence="4 10" id="KW-0479">Metal-binding</keyword>
<dbReference type="OrthoDB" id="9793584at2"/>
<proteinExistence type="predicted"/>
<dbReference type="GO" id="GO:0020037">
    <property type="term" value="F:heme binding"/>
    <property type="evidence" value="ECO:0007669"/>
    <property type="project" value="InterPro"/>
</dbReference>
<dbReference type="PATRIC" id="fig|1278073.3.peg.4761"/>
<keyword evidence="9" id="KW-0472">Membrane</keyword>
<dbReference type="eggNOG" id="COG2332">
    <property type="taxonomic scope" value="Bacteria"/>
</dbReference>
<keyword evidence="7" id="KW-1133">Transmembrane helix</keyword>
<dbReference type="GO" id="GO:0046872">
    <property type="term" value="F:metal ion binding"/>
    <property type="evidence" value="ECO:0007669"/>
    <property type="project" value="UniProtKB-KW"/>
</dbReference>
<dbReference type="KEGG" id="msd:MYSTI_04690"/>
<dbReference type="RefSeq" id="WP_015350238.1">
    <property type="nucleotide sequence ID" value="NC_020126.1"/>
</dbReference>
<dbReference type="InterPro" id="IPR004329">
    <property type="entry name" value="CcmE"/>
</dbReference>
<protein>
    <submittedName>
        <fullName evidence="12">Cytochrome c-type biogenesis protein CcmE</fullName>
    </submittedName>
</protein>
<gene>
    <name evidence="12" type="ordered locus">MYSTI_04690</name>
</gene>
<keyword evidence="8 10" id="KW-0408">Iron</keyword>
<dbReference type="AlphaFoldDB" id="L7UEF7"/>
<dbReference type="GO" id="GO:0017004">
    <property type="term" value="P:cytochrome complex assembly"/>
    <property type="evidence" value="ECO:0007669"/>
    <property type="project" value="UniProtKB-KW"/>
</dbReference>
<feature type="compositionally biased region" description="Basic and acidic residues" evidence="11">
    <location>
        <begin position="133"/>
        <end position="149"/>
    </location>
</feature>
<dbReference type="Gene3D" id="2.40.50.140">
    <property type="entry name" value="Nucleic acid-binding proteins"/>
    <property type="match status" value="1"/>
</dbReference>
<sequence>MTPVARNRLFALGALLVAGAGLGFVAFGNIGENLVYYWSPAEMLAQGDKAYTATIRLGGVVQPGSIQWNAEHTTLHFRVANDATDGAANVLVRSTETPPQMFRDKIGVVVEGTYDASGVFTSNRLMVNHSNEYRAPKEGEDPNKWRETLSDSTTTASTSPGAGAR</sequence>
<feature type="binding site" description="covalent" evidence="10">
    <location>
        <position position="129"/>
    </location>
    <ligand>
        <name>heme</name>
        <dbReference type="ChEBI" id="CHEBI:30413"/>
    </ligand>
</feature>
<feature type="region of interest" description="Disordered" evidence="11">
    <location>
        <begin position="133"/>
        <end position="165"/>
    </location>
</feature>
<evidence type="ECO:0000256" key="1">
    <source>
        <dbReference type="ARBA" id="ARBA00004370"/>
    </source>
</evidence>
<evidence type="ECO:0000256" key="4">
    <source>
        <dbReference type="ARBA" id="ARBA00022723"/>
    </source>
</evidence>
<dbReference type="STRING" id="1278073.MYSTI_04690"/>
<keyword evidence="3" id="KW-0812">Transmembrane</keyword>
<evidence type="ECO:0000256" key="5">
    <source>
        <dbReference type="ARBA" id="ARBA00022748"/>
    </source>
</evidence>
<name>L7UEF7_MYXSD</name>
<dbReference type="InterPro" id="IPR012340">
    <property type="entry name" value="NA-bd_OB-fold"/>
</dbReference>
<evidence type="ECO:0000256" key="9">
    <source>
        <dbReference type="ARBA" id="ARBA00023136"/>
    </source>
</evidence>
<keyword evidence="2 10" id="KW-0349">Heme</keyword>
<reference evidence="12 13" key="1">
    <citation type="journal article" date="2013" name="Genome Announc.">
        <title>Complete genome sequence of Myxococcus stipitatus strain DSM 14675, a fruiting myxobacterium.</title>
        <authorList>
            <person name="Huntley S."/>
            <person name="Kneip S."/>
            <person name="Treuner-Lange A."/>
            <person name="Sogaard-Andersen L."/>
        </authorList>
    </citation>
    <scope>NUCLEOTIDE SEQUENCE [LARGE SCALE GENOMIC DNA]</scope>
    <source>
        <strain evidence="13">DSM 14675 / JCM 12634 / Mx s8</strain>
    </source>
</reference>
<evidence type="ECO:0000256" key="11">
    <source>
        <dbReference type="SAM" id="MobiDB-lite"/>
    </source>
</evidence>
<keyword evidence="5" id="KW-0201">Cytochrome c-type biogenesis</keyword>
<dbReference type="PANTHER" id="PTHR34128">
    <property type="entry name" value="CYTOCHROME C-TYPE BIOGENESIS PROTEIN CCME HOMOLOG, MITOCHONDRIAL"/>
    <property type="match status" value="1"/>
</dbReference>
<dbReference type="InterPro" id="IPR036127">
    <property type="entry name" value="CcmE-like_sf"/>
</dbReference>
<dbReference type="GO" id="GO:0017003">
    <property type="term" value="P:protein-heme linkage"/>
    <property type="evidence" value="ECO:0007669"/>
    <property type="project" value="InterPro"/>
</dbReference>
<keyword evidence="6" id="KW-0735">Signal-anchor</keyword>
<feature type="compositionally biased region" description="Low complexity" evidence="11">
    <location>
        <begin position="150"/>
        <end position="159"/>
    </location>
</feature>
<dbReference type="GO" id="GO:0005886">
    <property type="term" value="C:plasma membrane"/>
    <property type="evidence" value="ECO:0007669"/>
    <property type="project" value="InterPro"/>
</dbReference>
<evidence type="ECO:0000313" key="12">
    <source>
        <dbReference type="EMBL" id="AGC45982.1"/>
    </source>
</evidence>
<dbReference type="HOGENOM" id="CLU_079503_2_0_7"/>
<dbReference type="SUPFAM" id="SSF82093">
    <property type="entry name" value="Heme chaperone CcmE"/>
    <property type="match status" value="1"/>
</dbReference>
<dbReference type="Pfam" id="PF03100">
    <property type="entry name" value="CcmE"/>
    <property type="match status" value="1"/>
</dbReference>
<evidence type="ECO:0000256" key="3">
    <source>
        <dbReference type="ARBA" id="ARBA00022692"/>
    </source>
</evidence>
<accession>L7UEF7</accession>
<evidence type="ECO:0000256" key="2">
    <source>
        <dbReference type="ARBA" id="ARBA00022617"/>
    </source>
</evidence>
<evidence type="ECO:0000256" key="7">
    <source>
        <dbReference type="ARBA" id="ARBA00022989"/>
    </source>
</evidence>
<evidence type="ECO:0000256" key="6">
    <source>
        <dbReference type="ARBA" id="ARBA00022968"/>
    </source>
</evidence>
<dbReference type="Proteomes" id="UP000011131">
    <property type="component" value="Chromosome"/>
</dbReference>
<evidence type="ECO:0000313" key="13">
    <source>
        <dbReference type="Proteomes" id="UP000011131"/>
    </source>
</evidence>
<keyword evidence="13" id="KW-1185">Reference proteome</keyword>